<gene>
    <name evidence="3" type="ORF">HHI36_005490</name>
</gene>
<name>A0ABD2NU90_9CUCU</name>
<dbReference type="Gene3D" id="3.30.160.60">
    <property type="entry name" value="Classic Zinc Finger"/>
    <property type="match status" value="1"/>
</dbReference>
<feature type="compositionally biased region" description="Low complexity" evidence="1">
    <location>
        <begin position="8"/>
        <end position="22"/>
    </location>
</feature>
<reference evidence="3 4" key="1">
    <citation type="journal article" date="2021" name="BMC Biol.">
        <title>Horizontally acquired antibacterial genes associated with adaptive radiation of ladybird beetles.</title>
        <authorList>
            <person name="Li H.S."/>
            <person name="Tang X.F."/>
            <person name="Huang Y.H."/>
            <person name="Xu Z.Y."/>
            <person name="Chen M.L."/>
            <person name="Du X.Y."/>
            <person name="Qiu B.Y."/>
            <person name="Chen P.T."/>
            <person name="Zhang W."/>
            <person name="Slipinski A."/>
            <person name="Escalona H.E."/>
            <person name="Waterhouse R.M."/>
            <person name="Zwick A."/>
            <person name="Pang H."/>
        </authorList>
    </citation>
    <scope>NUCLEOTIDE SEQUENCE [LARGE SCALE GENOMIC DNA]</scope>
    <source>
        <strain evidence="3">SYSU2018</strain>
    </source>
</reference>
<sequence length="78" mass="8768">MANNSGVQQAQHYSQQQQIQNSNPHQCKECGLYLNSAESLDVHLQYHKENLLNKWAAQATTHSEETNNNNTKSNATGK</sequence>
<dbReference type="PROSITE" id="PS00028">
    <property type="entry name" value="ZINC_FINGER_C2H2_1"/>
    <property type="match status" value="1"/>
</dbReference>
<evidence type="ECO:0000256" key="1">
    <source>
        <dbReference type="SAM" id="MobiDB-lite"/>
    </source>
</evidence>
<dbReference type="InterPro" id="IPR013087">
    <property type="entry name" value="Znf_C2H2_type"/>
</dbReference>
<proteinExistence type="predicted"/>
<feature type="region of interest" description="Disordered" evidence="1">
    <location>
        <begin position="58"/>
        <end position="78"/>
    </location>
</feature>
<protein>
    <recommendedName>
        <fullName evidence="2">C2H2-type domain-containing protein</fullName>
    </recommendedName>
</protein>
<dbReference type="SUPFAM" id="SSF57667">
    <property type="entry name" value="beta-beta-alpha zinc fingers"/>
    <property type="match status" value="1"/>
</dbReference>
<keyword evidence="4" id="KW-1185">Reference proteome</keyword>
<dbReference type="AlphaFoldDB" id="A0ABD2NU90"/>
<dbReference type="EMBL" id="JABFTP020000144">
    <property type="protein sequence ID" value="KAL3282301.1"/>
    <property type="molecule type" value="Genomic_DNA"/>
</dbReference>
<evidence type="ECO:0000259" key="2">
    <source>
        <dbReference type="PROSITE" id="PS00028"/>
    </source>
</evidence>
<organism evidence="3 4">
    <name type="scientific">Cryptolaemus montrouzieri</name>
    <dbReference type="NCBI Taxonomy" id="559131"/>
    <lineage>
        <taxon>Eukaryota</taxon>
        <taxon>Metazoa</taxon>
        <taxon>Ecdysozoa</taxon>
        <taxon>Arthropoda</taxon>
        <taxon>Hexapoda</taxon>
        <taxon>Insecta</taxon>
        <taxon>Pterygota</taxon>
        <taxon>Neoptera</taxon>
        <taxon>Endopterygota</taxon>
        <taxon>Coleoptera</taxon>
        <taxon>Polyphaga</taxon>
        <taxon>Cucujiformia</taxon>
        <taxon>Coccinelloidea</taxon>
        <taxon>Coccinellidae</taxon>
        <taxon>Scymninae</taxon>
        <taxon>Scymnini</taxon>
        <taxon>Cryptolaemus</taxon>
    </lineage>
</organism>
<evidence type="ECO:0000313" key="3">
    <source>
        <dbReference type="EMBL" id="KAL3282301.1"/>
    </source>
</evidence>
<feature type="region of interest" description="Disordered" evidence="1">
    <location>
        <begin position="1"/>
        <end position="22"/>
    </location>
</feature>
<feature type="non-terminal residue" evidence="3">
    <location>
        <position position="78"/>
    </location>
</feature>
<evidence type="ECO:0000313" key="4">
    <source>
        <dbReference type="Proteomes" id="UP001516400"/>
    </source>
</evidence>
<feature type="domain" description="C2H2-type" evidence="2">
    <location>
        <begin position="27"/>
        <end position="47"/>
    </location>
</feature>
<feature type="compositionally biased region" description="Low complexity" evidence="1">
    <location>
        <begin position="66"/>
        <end position="78"/>
    </location>
</feature>
<dbReference type="InterPro" id="IPR036236">
    <property type="entry name" value="Znf_C2H2_sf"/>
</dbReference>
<comment type="caution">
    <text evidence="3">The sequence shown here is derived from an EMBL/GenBank/DDBJ whole genome shotgun (WGS) entry which is preliminary data.</text>
</comment>
<dbReference type="Proteomes" id="UP001516400">
    <property type="component" value="Unassembled WGS sequence"/>
</dbReference>
<accession>A0ABD2NU90</accession>